<dbReference type="SUPFAM" id="SSF52047">
    <property type="entry name" value="RNI-like"/>
    <property type="match status" value="1"/>
</dbReference>
<dbReference type="Proteomes" id="UP000494165">
    <property type="component" value="Unassembled WGS sequence"/>
</dbReference>
<evidence type="ECO:0000259" key="3">
    <source>
        <dbReference type="SMART" id="SM00703"/>
    </source>
</evidence>
<evidence type="ECO:0000256" key="1">
    <source>
        <dbReference type="SAM" id="MobiDB-lite"/>
    </source>
</evidence>
<dbReference type="InterPro" id="IPR032675">
    <property type="entry name" value="LRR_dom_sf"/>
</dbReference>
<comment type="caution">
    <text evidence="4">The sequence shown here is derived from an EMBL/GenBank/DDBJ whole genome shotgun (WGS) entry which is preliminary data.</text>
</comment>
<organism evidence="4 5">
    <name type="scientific">Cloeon dipterum</name>
    <dbReference type="NCBI Taxonomy" id="197152"/>
    <lineage>
        <taxon>Eukaryota</taxon>
        <taxon>Metazoa</taxon>
        <taxon>Ecdysozoa</taxon>
        <taxon>Arthropoda</taxon>
        <taxon>Hexapoda</taxon>
        <taxon>Insecta</taxon>
        <taxon>Pterygota</taxon>
        <taxon>Palaeoptera</taxon>
        <taxon>Ephemeroptera</taxon>
        <taxon>Pisciforma</taxon>
        <taxon>Baetidae</taxon>
        <taxon>Cloeon</taxon>
    </lineage>
</organism>
<feature type="transmembrane region" description="Helical" evidence="2">
    <location>
        <begin position="1001"/>
        <end position="1021"/>
    </location>
</feature>
<dbReference type="GO" id="GO:0016747">
    <property type="term" value="F:acyltransferase activity, transferring groups other than amino-acyl groups"/>
    <property type="evidence" value="ECO:0007669"/>
    <property type="project" value="InterPro"/>
</dbReference>
<dbReference type="Pfam" id="PF01757">
    <property type="entry name" value="Acyl_transf_3"/>
    <property type="match status" value="1"/>
</dbReference>
<evidence type="ECO:0000313" key="5">
    <source>
        <dbReference type="Proteomes" id="UP000494165"/>
    </source>
</evidence>
<name>A0A8S1DJH0_9INSE</name>
<dbReference type="Gene3D" id="3.80.10.10">
    <property type="entry name" value="Ribonuclease Inhibitor"/>
    <property type="match status" value="1"/>
</dbReference>
<evidence type="ECO:0000313" key="4">
    <source>
        <dbReference type="EMBL" id="CAB3380750.1"/>
    </source>
</evidence>
<keyword evidence="2" id="KW-0812">Transmembrane</keyword>
<protein>
    <recommendedName>
        <fullName evidence="3">Nose resistant-to-fluoxetine protein N-terminal domain-containing protein</fullName>
    </recommendedName>
</protein>
<feature type="domain" description="Nose resistant-to-fluoxetine protein N-terminal" evidence="3">
    <location>
        <begin position="604"/>
        <end position="768"/>
    </location>
</feature>
<feature type="compositionally biased region" description="Low complexity" evidence="1">
    <location>
        <begin position="1262"/>
        <end position="1272"/>
    </location>
</feature>
<evidence type="ECO:0000256" key="2">
    <source>
        <dbReference type="SAM" id="Phobius"/>
    </source>
</evidence>
<keyword evidence="2" id="KW-0472">Membrane</keyword>
<dbReference type="OrthoDB" id="10006435at2759"/>
<dbReference type="InterPro" id="IPR002656">
    <property type="entry name" value="Acyl_transf_3_dom"/>
</dbReference>
<accession>A0A8S1DJH0</accession>
<dbReference type="InterPro" id="IPR006621">
    <property type="entry name" value="Nose-resist-to-fluoxetine_N"/>
</dbReference>
<proteinExistence type="predicted"/>
<dbReference type="SMART" id="SM00703">
    <property type="entry name" value="NRF"/>
    <property type="match status" value="1"/>
</dbReference>
<feature type="compositionally biased region" description="Pro residues" evidence="1">
    <location>
        <begin position="1273"/>
        <end position="1294"/>
    </location>
</feature>
<dbReference type="PANTHER" id="PTHR11161">
    <property type="entry name" value="O-ACYLTRANSFERASE"/>
    <property type="match status" value="1"/>
</dbReference>
<keyword evidence="5" id="KW-1185">Reference proteome</keyword>
<feature type="transmembrane region" description="Helical" evidence="2">
    <location>
        <begin position="1179"/>
        <end position="1199"/>
    </location>
</feature>
<feature type="transmembrane region" description="Helical" evidence="2">
    <location>
        <begin position="940"/>
        <end position="958"/>
    </location>
</feature>
<sequence>MAGNPSEARTWVFLSKNLNIKVGIMMEDAALLEKTKCRLLGLRKLRNLATETILSNLDVLTQKKGKKSIQNVLSPEMMENVLQELLKTRRPEHLKTIEKFNGMKQSVLVLLNTRTHKLDLDSLMSFYPEGLNSKEVFYEVLMMISLVAPNIRHLKMNIKNLVDCFASDLIKKIVGSSSHRVDLALLCRELPNLRVLSANKITFDGSKMSEEDITKSFGNLTLIEYGSLSTDKKEQIWNVLPNLDIVHDVGKNGLTLEDFILDEKFQIRERTCLSSADYICDSNALLLFTSIRHYKVNSISPTLNMFLKGPNSLESLNLTLMNSSESVDTILLKLGENLRWLSISGHGLPSVQINRISKLCPKLKVLHLRFVKVTGSSSQPAKFVHLDEVVWKDTDCRIGESLTTVLSSATNLQKMTFDTGKYNLQDLQQLKNLMIENKILGSLRSLQWGIRANSSKHVYEEIADIVSPTSDTLECYGDESSWNKYKKILKLPTKLEGLKLVEMNPQTLVDAKIKFTYFFTRFLHNLRRARPRKVSVKTRREAAASKLVCIDARKESRRKKTKWSVWKMTSARLAGALIAALAWALCGPTVWALEPLLSFDDAAGQKCRLDAALYRSQLQNFTLWAVKMYDASAKAPVGILAGATFQLGHFDECLQVGSEEAPTAVVALPAPLRAQYCVARIRLEPEQATYPGFHRLDRPHAFSLQYDPRDSAWEKLMVPLDPSKKPRNSFHWATCIPASCSPADLKVALDAALQPLRQRHEVQLSVDVDEKLCTVAQRMPLSTADNAVLTVILLVFGVVVAASFFDMAIYRQRPSGDERPLTRGQEILMAFSACTNLEKLNKPDPTDDLGILHGLRLFSMVFIILGHRCLFSYGGPFFNPEFLEERYRKIEDMFLLNGTLLVDTFFVLSGFLTCFGILLEIHKRKTLNVPMLYLYRWMRLTPVYMMVVAFYATLFSKVDSGPLWKARVGLEQERCVQNWWTNLLYVNNYVNADQLCMFQSWYIACDMHYFLLAPLIVIPLYKNPKLGLALLAGVTSLSIVIPFAVTYVGEYSGVLRVYMSLLEDPPSNEDYYAVYIKSHNRAAPYFIGMAAAYLYGILKLSDIKIPKGVMWGCSLAATVVGLTSMFGAWVFYIPGREYFAGENAAYASLHRVGWALTVAWVVLGGCTTRFGVLQPLLQLNAFLPLSRLTYCAFLTHGAVQLYTLATLRQPEFMSFPKLFWMASGDITISFIVALFVHLFFEAPLGAIQKMLLRKKPARPRNDNAPAAVHMADAPPPPPVASTPPPPDTSMPPTPRGTTPETPDNPDERQSRV</sequence>
<reference evidence="4 5" key="1">
    <citation type="submission" date="2020-04" db="EMBL/GenBank/DDBJ databases">
        <authorList>
            <person name="Alioto T."/>
            <person name="Alioto T."/>
            <person name="Gomez Garrido J."/>
        </authorList>
    </citation>
    <scope>NUCLEOTIDE SEQUENCE [LARGE SCALE GENOMIC DNA]</scope>
</reference>
<feature type="transmembrane region" description="Helical" evidence="2">
    <location>
        <begin position="1219"/>
        <end position="1240"/>
    </location>
</feature>
<dbReference type="EMBL" id="CADEPI010000215">
    <property type="protein sequence ID" value="CAB3380750.1"/>
    <property type="molecule type" value="Genomic_DNA"/>
</dbReference>
<dbReference type="InterPro" id="IPR052728">
    <property type="entry name" value="O2_lipid_transport_reg"/>
</dbReference>
<feature type="transmembrane region" description="Helical" evidence="2">
    <location>
        <begin position="1152"/>
        <end position="1172"/>
    </location>
</feature>
<feature type="region of interest" description="Disordered" evidence="1">
    <location>
        <begin position="1258"/>
        <end position="1312"/>
    </location>
</feature>
<feature type="transmembrane region" description="Helical" evidence="2">
    <location>
        <begin position="1110"/>
        <end position="1132"/>
    </location>
</feature>
<feature type="transmembrane region" description="Helical" evidence="2">
    <location>
        <begin position="855"/>
        <end position="874"/>
    </location>
</feature>
<feature type="transmembrane region" description="Helical" evidence="2">
    <location>
        <begin position="1028"/>
        <end position="1049"/>
    </location>
</feature>
<dbReference type="Pfam" id="PF20146">
    <property type="entry name" value="NRF"/>
    <property type="match status" value="1"/>
</dbReference>
<gene>
    <name evidence="4" type="ORF">CLODIP_2_CD06439</name>
</gene>
<feature type="transmembrane region" description="Helical" evidence="2">
    <location>
        <begin position="787"/>
        <end position="809"/>
    </location>
</feature>
<keyword evidence="2" id="KW-1133">Transmembrane helix</keyword>
<dbReference type="PANTHER" id="PTHR11161:SF71">
    <property type="entry name" value="NOSE RESISTANT-TO-FLUOXETINE PROTEIN N-TERMINAL DOMAIN-CONTAINING PROTEIN"/>
    <property type="match status" value="1"/>
</dbReference>
<feature type="transmembrane region" description="Helical" evidence="2">
    <location>
        <begin position="894"/>
        <end position="919"/>
    </location>
</feature>
<feature type="transmembrane region" description="Helical" evidence="2">
    <location>
        <begin position="1082"/>
        <end position="1098"/>
    </location>
</feature>